<dbReference type="OrthoDB" id="678681at2759"/>
<gene>
    <name evidence="1" type="ORF">GOBAR_AA18720</name>
</gene>
<evidence type="ECO:0000313" key="2">
    <source>
        <dbReference type="Proteomes" id="UP000239757"/>
    </source>
</evidence>
<evidence type="ECO:0000313" key="1">
    <source>
        <dbReference type="EMBL" id="PPS01960.1"/>
    </source>
</evidence>
<dbReference type="AlphaFoldDB" id="A0A2P5XF29"/>
<dbReference type="Proteomes" id="UP000239757">
    <property type="component" value="Unassembled WGS sequence"/>
</dbReference>
<accession>A0A2P5XF29</accession>
<sequence length="97" mass="11221">MASLRKKTSFWEIKKYKGLHTYVAGVLEDHPKMYSNMLATLILPTVKADPRTSVPVLIANIRSQLRDTPSYRNTWIAKQKALKKMHGGWDTSYNKVW</sequence>
<protein>
    <submittedName>
        <fullName evidence="1">Uncharacterized protein</fullName>
    </submittedName>
</protein>
<dbReference type="EMBL" id="KZ665018">
    <property type="protein sequence ID" value="PPS01960.1"/>
    <property type="molecule type" value="Genomic_DNA"/>
</dbReference>
<name>A0A2P5XF29_GOSBA</name>
<proteinExistence type="predicted"/>
<reference evidence="1 2" key="1">
    <citation type="submission" date="2015-01" db="EMBL/GenBank/DDBJ databases">
        <title>Genome of allotetraploid Gossypium barbadense reveals genomic plasticity and fiber elongation in cotton evolution.</title>
        <authorList>
            <person name="Chen X."/>
            <person name="Liu X."/>
            <person name="Zhao B."/>
            <person name="Zheng H."/>
            <person name="Hu Y."/>
            <person name="Lu G."/>
            <person name="Yang C."/>
            <person name="Chen J."/>
            <person name="Shan C."/>
            <person name="Zhang L."/>
            <person name="Zhou Y."/>
            <person name="Wang L."/>
            <person name="Guo W."/>
            <person name="Bai Y."/>
            <person name="Ruan J."/>
            <person name="Shangguan X."/>
            <person name="Mao Y."/>
            <person name="Jiang J."/>
            <person name="Zhu Y."/>
            <person name="Lei J."/>
            <person name="Kang H."/>
            <person name="Chen S."/>
            <person name="He X."/>
            <person name="Wang R."/>
            <person name="Wang Y."/>
            <person name="Chen J."/>
            <person name="Wang L."/>
            <person name="Yu S."/>
            <person name="Wang B."/>
            <person name="Wei J."/>
            <person name="Song S."/>
            <person name="Lu X."/>
            <person name="Gao Z."/>
            <person name="Gu W."/>
            <person name="Deng X."/>
            <person name="Ma D."/>
            <person name="Wang S."/>
            <person name="Liang W."/>
            <person name="Fang L."/>
            <person name="Cai C."/>
            <person name="Zhu X."/>
            <person name="Zhou B."/>
            <person name="Zhang Y."/>
            <person name="Chen Z."/>
            <person name="Xu S."/>
            <person name="Zhu R."/>
            <person name="Wang S."/>
            <person name="Zhang T."/>
            <person name="Zhao G."/>
        </authorList>
    </citation>
    <scope>NUCLEOTIDE SEQUENCE [LARGE SCALE GENOMIC DNA]</scope>
    <source>
        <strain evidence="2">cv. Xinhai21</strain>
        <tissue evidence="1">Leaf</tissue>
    </source>
</reference>
<organism evidence="1 2">
    <name type="scientific">Gossypium barbadense</name>
    <name type="common">Sea Island cotton</name>
    <name type="synonym">Hibiscus barbadensis</name>
    <dbReference type="NCBI Taxonomy" id="3634"/>
    <lineage>
        <taxon>Eukaryota</taxon>
        <taxon>Viridiplantae</taxon>
        <taxon>Streptophyta</taxon>
        <taxon>Embryophyta</taxon>
        <taxon>Tracheophyta</taxon>
        <taxon>Spermatophyta</taxon>
        <taxon>Magnoliopsida</taxon>
        <taxon>eudicotyledons</taxon>
        <taxon>Gunneridae</taxon>
        <taxon>Pentapetalae</taxon>
        <taxon>rosids</taxon>
        <taxon>malvids</taxon>
        <taxon>Malvales</taxon>
        <taxon>Malvaceae</taxon>
        <taxon>Malvoideae</taxon>
        <taxon>Gossypium</taxon>
    </lineage>
</organism>